<protein>
    <submittedName>
        <fullName evidence="1">Uncharacterized protein</fullName>
    </submittedName>
</protein>
<reference evidence="1 2" key="1">
    <citation type="journal article" date="2012" name="J. Bacteriol.">
        <title>Complete genome sequence of the hyperthermophilic cellulolytic Crenarchaeon 'Thermogladius cellulolyticus' 1633.</title>
        <authorList>
            <person name="Mardanov A.V."/>
            <person name="Kochetkova T.V."/>
            <person name="Beletsky A.V."/>
            <person name="Bonch-Osmolovskaya E.A."/>
            <person name="Ravin N.V."/>
            <person name="Skryabin K.G."/>
        </authorList>
    </citation>
    <scope>NUCLEOTIDE SEQUENCE [LARGE SCALE GENOMIC DNA]</scope>
    <source>
        <strain evidence="2">DSM 22663 / VKM B-2946 / 1633</strain>
    </source>
</reference>
<dbReference type="KEGG" id="thg:TCELL_0725"/>
<accession>I3TEG1</accession>
<dbReference type="Proteomes" id="UP000005270">
    <property type="component" value="Chromosome"/>
</dbReference>
<gene>
    <name evidence="1" type="ordered locus">TCELL_0725</name>
</gene>
<dbReference type="AlphaFoldDB" id="I3TEG1"/>
<dbReference type="EMBL" id="CP003531">
    <property type="protein sequence ID" value="AFK51149.1"/>
    <property type="molecule type" value="Genomic_DNA"/>
</dbReference>
<sequence length="136" mass="15455">MIVREFKSVGELIKFIDEQINSYRALLAEFLRRLEDVRVRSEQEKKLKDLLKNLGVAETKKSTVIDLKDSKLIIDPSAEEESKVIEETVERLNKNIQVLQSIRKTLDPLANLDIEAKITVVLRDGIPASVLIKLGS</sequence>
<dbReference type="HOGENOM" id="CLU_151704_0_0_2"/>
<proteinExistence type="predicted"/>
<keyword evidence="2" id="KW-1185">Reference proteome</keyword>
<evidence type="ECO:0000313" key="1">
    <source>
        <dbReference type="EMBL" id="AFK51149.1"/>
    </source>
</evidence>
<organism evidence="1 2">
    <name type="scientific">Thermogladius calderae (strain DSM 22663 / VKM B-2946 / 1633)</name>
    <dbReference type="NCBI Taxonomy" id="1184251"/>
    <lineage>
        <taxon>Archaea</taxon>
        <taxon>Thermoproteota</taxon>
        <taxon>Thermoprotei</taxon>
        <taxon>Desulfurococcales</taxon>
        <taxon>Desulfurococcaceae</taxon>
        <taxon>Thermogladius</taxon>
    </lineage>
</organism>
<name>I3TEG1_THEC1</name>
<dbReference type="eggNOG" id="arCOG04264">
    <property type="taxonomic scope" value="Archaea"/>
</dbReference>
<dbReference type="InParanoid" id="I3TEG1"/>
<evidence type="ECO:0000313" key="2">
    <source>
        <dbReference type="Proteomes" id="UP000005270"/>
    </source>
</evidence>
<dbReference type="STRING" id="1184251.TCELL_0725"/>